<gene>
    <name evidence="10" type="ORF">HID58_035529</name>
</gene>
<feature type="transmembrane region" description="Helical" evidence="8">
    <location>
        <begin position="899"/>
        <end position="916"/>
    </location>
</feature>
<organism evidence="10 11">
    <name type="scientific">Brassica napus</name>
    <name type="common">Rape</name>
    <dbReference type="NCBI Taxonomy" id="3708"/>
    <lineage>
        <taxon>Eukaryota</taxon>
        <taxon>Viridiplantae</taxon>
        <taxon>Streptophyta</taxon>
        <taxon>Embryophyta</taxon>
        <taxon>Tracheophyta</taxon>
        <taxon>Spermatophyta</taxon>
        <taxon>Magnoliopsida</taxon>
        <taxon>eudicotyledons</taxon>
        <taxon>Gunneridae</taxon>
        <taxon>Pentapetalae</taxon>
        <taxon>rosids</taxon>
        <taxon>malvids</taxon>
        <taxon>Brassicales</taxon>
        <taxon>Brassicaceae</taxon>
        <taxon>Brassiceae</taxon>
        <taxon>Brassica</taxon>
    </lineage>
</organism>
<feature type="transmembrane region" description="Helical" evidence="8">
    <location>
        <begin position="20"/>
        <end position="39"/>
    </location>
</feature>
<evidence type="ECO:0000256" key="4">
    <source>
        <dbReference type="ARBA" id="ARBA00022970"/>
    </source>
</evidence>
<feature type="transmembrane region" description="Helical" evidence="8">
    <location>
        <begin position="1137"/>
        <end position="1159"/>
    </location>
</feature>
<protein>
    <recommendedName>
        <fullName evidence="9">Amino acid transporter transmembrane domain-containing protein</fullName>
    </recommendedName>
</protein>
<feature type="domain" description="Amino acid transporter transmembrane" evidence="9">
    <location>
        <begin position="21"/>
        <end position="96"/>
    </location>
</feature>
<feature type="transmembrane region" description="Helical" evidence="8">
    <location>
        <begin position="1077"/>
        <end position="1096"/>
    </location>
</feature>
<evidence type="ECO:0000256" key="5">
    <source>
        <dbReference type="ARBA" id="ARBA00022989"/>
    </source>
</evidence>
<evidence type="ECO:0000256" key="6">
    <source>
        <dbReference type="ARBA" id="ARBA00023136"/>
    </source>
</evidence>
<evidence type="ECO:0000259" key="9">
    <source>
        <dbReference type="Pfam" id="PF01490"/>
    </source>
</evidence>
<feature type="transmembrane region" description="Helical" evidence="8">
    <location>
        <begin position="928"/>
        <end position="948"/>
    </location>
</feature>
<sequence length="1164" mass="128739">MSPPIKTPLLPKQEPSSEKHGSTSGVVFNVSTSIIGAGIMSMPAAFKVLGVIPALLIITIIGWLSTISVGFLMKSTLAGEATTYAGVMKESFGKTGDVLSGNDNGGSVHLGVLQEWFGSHWWNTRIFALLFIYAFVLLPLVLCRRVERLAFSSAISFLLAVLFVVISSVLAISALMKGQTKNPRLFPDLTDGGSFWNLFTASPVIDPLHVIPATKISVILCAAIYFATGLFGYLLFGDATMSDILVNFDQSSGSSIGSLLNDIVRLSYALHLMLVFPLMNFSLRANLDELMFPTTKAPLAKDTKRFVGLTLALLICCFLSAIAVPDIWYFFQFLGSTTTVSIAFIFPAAIVLRNVHGVSTSREKIVAAIMLVLAVATSIVAISTNLYIGDRSSKFFIGFDGVSDEQEELFINKRIDEIVWFCIIGIWKEEDSVADLGLILYGIHEKGIFSEEDWFSGFLEDGISKVVAYSLKCYEFCVKYRKWKYNRHWRNQDSGINLIIDSGTERYQSCDVHKRESWFARDSNIAGLSMDEKQFFAVIIDVNLRRYSRLERYLKLVGISTPTSDRCEAVLGDTEAAQVFGVSSSDYTDAVKASWFTACDDQGLFKIIRKEAARRKYKRKKLDKVSCIGVKLPEIFRDQDICVCYNQLCAGTDGLRWRLMKKSDLRLSTIRMCERLQAKCLLKDKVARDVSSSTSNNLMWYNMEAIHSACYTRVYSGQSDSEWMFSSIKDMELLNDSWFQVECYIWVASDKSVGLLRLMGVQCLEKTKGNQDRVSVRCSSMDWSHSMTKRNQEPSSEKHGTTSGVVFNVSTSIIGAGIMSMPAAFKVLGVIPALLIITVVAWLSTVSVGFLMKSTLSGESTTYAGVMKESFGKLGDNGGSVHLGVLQEWFGSHWWNTRIFALLFTNIFILLPLVLCRRVERLAFSSAVSFLLAVFFVVISSVLAISALMKGQTKSPRLFPDLTNGGSFWNLFTASPVIDPLHMIPATKISVILCAAIYFATGLFGYLLFGDATMSDILVNFDESSGSSIGSLLNDIVRLSYALHLMLVFPLLNFSLRANLDELMFPTRKPLAEDTNRFIGLTLALLICCFLSAIAVPNIWYFFQFMGSTTTVSIAFIFPAAIVLRNVHGVSTSSEKMVAAIMLVLAVATSIIAISTNLYSLTSN</sequence>
<keyword evidence="6 8" id="KW-0472">Membrane</keyword>
<comment type="subcellular location">
    <subcellularLocation>
        <location evidence="1">Membrane</location>
        <topology evidence="1">Multi-pass membrane protein</topology>
    </subcellularLocation>
</comment>
<feature type="region of interest" description="Disordered" evidence="7">
    <location>
        <begin position="1"/>
        <end position="23"/>
    </location>
</feature>
<feature type="transmembrane region" description="Helical" evidence="8">
    <location>
        <begin position="268"/>
        <end position="285"/>
    </location>
</feature>
<name>A0ABQ8C5C2_BRANA</name>
<dbReference type="PANTHER" id="PTHR22950:SF658">
    <property type="entry name" value="AMINO ACID TRANSPORTER TRANSMEMBRANE DOMAIN-CONTAINING PROTEIN"/>
    <property type="match status" value="1"/>
</dbReference>
<feature type="transmembrane region" description="Helical" evidence="8">
    <location>
        <begin position="155"/>
        <end position="175"/>
    </location>
</feature>
<dbReference type="PANTHER" id="PTHR22950">
    <property type="entry name" value="AMINO ACID TRANSPORTER"/>
    <property type="match status" value="1"/>
</dbReference>
<proteinExistence type="predicted"/>
<dbReference type="Proteomes" id="UP000824890">
    <property type="component" value="Unassembled WGS sequence"/>
</dbReference>
<evidence type="ECO:0000256" key="2">
    <source>
        <dbReference type="ARBA" id="ARBA00022448"/>
    </source>
</evidence>
<feature type="transmembrane region" description="Helical" evidence="8">
    <location>
        <begin position="306"/>
        <end position="324"/>
    </location>
</feature>
<keyword evidence="3 8" id="KW-0812">Transmembrane</keyword>
<keyword evidence="5 8" id="KW-1133">Transmembrane helix</keyword>
<evidence type="ECO:0000256" key="8">
    <source>
        <dbReference type="SAM" id="Phobius"/>
    </source>
</evidence>
<evidence type="ECO:0000256" key="3">
    <source>
        <dbReference type="ARBA" id="ARBA00022692"/>
    </source>
</evidence>
<feature type="transmembrane region" description="Helical" evidence="8">
    <location>
        <begin position="126"/>
        <end position="143"/>
    </location>
</feature>
<feature type="domain" description="Amino acid transporter transmembrane" evidence="9">
    <location>
        <begin position="801"/>
        <end position="874"/>
    </location>
</feature>
<feature type="transmembrane region" description="Helical" evidence="8">
    <location>
        <begin position="195"/>
        <end position="211"/>
    </location>
</feature>
<reference evidence="10 11" key="1">
    <citation type="submission" date="2021-05" db="EMBL/GenBank/DDBJ databases">
        <title>Genome Assembly of Synthetic Allotetraploid Brassica napus Reveals Homoeologous Exchanges between Subgenomes.</title>
        <authorList>
            <person name="Davis J.T."/>
        </authorList>
    </citation>
    <scope>NUCLEOTIDE SEQUENCE [LARGE SCALE GENOMIC DNA]</scope>
    <source>
        <strain evidence="11">cv. Da-Ae</strain>
        <tissue evidence="10">Seedling</tissue>
    </source>
</reference>
<evidence type="ECO:0000313" key="10">
    <source>
        <dbReference type="EMBL" id="KAH0912208.1"/>
    </source>
</evidence>
<feature type="transmembrane region" description="Helical" evidence="8">
    <location>
        <begin position="832"/>
        <end position="852"/>
    </location>
</feature>
<dbReference type="Pfam" id="PF01490">
    <property type="entry name" value="Aa_trans"/>
    <property type="match status" value="4"/>
</dbReference>
<feature type="transmembrane region" description="Helical" evidence="8">
    <location>
        <begin position="218"/>
        <end position="236"/>
    </location>
</feature>
<comment type="caution">
    <text evidence="10">The sequence shown here is derived from an EMBL/GenBank/DDBJ whole genome shotgun (WGS) entry which is preliminary data.</text>
</comment>
<feature type="transmembrane region" description="Helical" evidence="8">
    <location>
        <begin position="365"/>
        <end position="388"/>
    </location>
</feature>
<keyword evidence="4" id="KW-0029">Amino-acid transport</keyword>
<feature type="transmembrane region" description="Helical" evidence="8">
    <location>
        <begin position="330"/>
        <end position="353"/>
    </location>
</feature>
<evidence type="ECO:0000313" key="11">
    <source>
        <dbReference type="Proteomes" id="UP000824890"/>
    </source>
</evidence>
<evidence type="ECO:0000256" key="7">
    <source>
        <dbReference type="SAM" id="MobiDB-lite"/>
    </source>
</evidence>
<dbReference type="EMBL" id="JAGKQM010000009">
    <property type="protein sequence ID" value="KAH0912208.1"/>
    <property type="molecule type" value="Genomic_DNA"/>
</dbReference>
<feature type="transmembrane region" description="Helical" evidence="8">
    <location>
        <begin position="1102"/>
        <end position="1125"/>
    </location>
</feature>
<feature type="transmembrane region" description="Helical" evidence="8">
    <location>
        <begin position="51"/>
        <end position="73"/>
    </location>
</feature>
<keyword evidence="2" id="KW-0813">Transport</keyword>
<feature type="transmembrane region" description="Helical" evidence="8">
    <location>
        <begin position="991"/>
        <end position="1009"/>
    </location>
</feature>
<evidence type="ECO:0000256" key="1">
    <source>
        <dbReference type="ARBA" id="ARBA00004141"/>
    </source>
</evidence>
<feature type="domain" description="Amino acid transporter transmembrane" evidence="9">
    <location>
        <begin position="982"/>
        <end position="1152"/>
    </location>
</feature>
<dbReference type="InterPro" id="IPR013057">
    <property type="entry name" value="AA_transpt_TM"/>
</dbReference>
<keyword evidence="11" id="KW-1185">Reference proteome</keyword>
<accession>A0ABQ8C5C2</accession>
<feature type="transmembrane region" description="Helical" evidence="8">
    <location>
        <begin position="1036"/>
        <end position="1056"/>
    </location>
</feature>
<feature type="domain" description="Amino acid transporter transmembrane" evidence="9">
    <location>
        <begin position="213"/>
        <end position="381"/>
    </location>
</feature>